<reference evidence="2" key="1">
    <citation type="submission" date="2022-11" db="UniProtKB">
        <authorList>
            <consortium name="WormBaseParasite"/>
        </authorList>
    </citation>
    <scope>IDENTIFICATION</scope>
</reference>
<name>A0AC35FJP6_9BILA</name>
<protein>
    <submittedName>
        <fullName evidence="2">Uncharacterized protein</fullName>
    </submittedName>
</protein>
<organism evidence="1 2">
    <name type="scientific">Panagrolaimus sp. PS1159</name>
    <dbReference type="NCBI Taxonomy" id="55785"/>
    <lineage>
        <taxon>Eukaryota</taxon>
        <taxon>Metazoa</taxon>
        <taxon>Ecdysozoa</taxon>
        <taxon>Nematoda</taxon>
        <taxon>Chromadorea</taxon>
        <taxon>Rhabditida</taxon>
        <taxon>Tylenchina</taxon>
        <taxon>Panagrolaimomorpha</taxon>
        <taxon>Panagrolaimoidea</taxon>
        <taxon>Panagrolaimidae</taxon>
        <taxon>Panagrolaimus</taxon>
    </lineage>
</organism>
<evidence type="ECO:0000313" key="1">
    <source>
        <dbReference type="Proteomes" id="UP000887580"/>
    </source>
</evidence>
<proteinExistence type="predicted"/>
<accession>A0AC35FJP6</accession>
<dbReference type="Proteomes" id="UP000887580">
    <property type="component" value="Unplaced"/>
</dbReference>
<dbReference type="WBParaSite" id="PS1159_v2.g17727.t1">
    <property type="protein sequence ID" value="PS1159_v2.g17727.t1"/>
    <property type="gene ID" value="PS1159_v2.g17727"/>
</dbReference>
<evidence type="ECO:0000313" key="2">
    <source>
        <dbReference type="WBParaSite" id="PS1159_v2.g17727.t1"/>
    </source>
</evidence>
<sequence>MPKKNVQHKCPLHPPPLFSVSTDDFRHQIPPNLSVQERSNGVANLNSFHPVRVGQNYPFFVRDADKTQEVRHPTTHEVVDPSVVPQEERNVLPNLQQNPQIPPSKDFFASNASTIVRLIKQNDANTLPRKSRCLARRIRRVCRKHNPLSPAPSTDTQKFKFKFNFPVTIERNFPGELVIKSIAIKLKNNA</sequence>